<organism evidence="2 3">
    <name type="scientific">Xenopus laevis</name>
    <name type="common">African clawed frog</name>
    <dbReference type="NCBI Taxonomy" id="8355"/>
    <lineage>
        <taxon>Eukaryota</taxon>
        <taxon>Metazoa</taxon>
        <taxon>Chordata</taxon>
        <taxon>Craniata</taxon>
        <taxon>Vertebrata</taxon>
        <taxon>Euteleostomi</taxon>
        <taxon>Amphibia</taxon>
        <taxon>Batrachia</taxon>
        <taxon>Anura</taxon>
        <taxon>Pipoidea</taxon>
        <taxon>Pipidae</taxon>
        <taxon>Xenopodinae</taxon>
        <taxon>Xenopus</taxon>
        <taxon>Xenopus</taxon>
    </lineage>
</organism>
<dbReference type="EMBL" id="CM004467">
    <property type="protein sequence ID" value="OCT98915.1"/>
    <property type="molecule type" value="Genomic_DNA"/>
</dbReference>
<reference evidence="3" key="1">
    <citation type="journal article" date="2016" name="Nature">
        <title>Genome evolution in the allotetraploid frog Xenopus laevis.</title>
        <authorList>
            <person name="Session A.M."/>
            <person name="Uno Y."/>
            <person name="Kwon T."/>
            <person name="Chapman J.A."/>
            <person name="Toyoda A."/>
            <person name="Takahashi S."/>
            <person name="Fukui A."/>
            <person name="Hikosaka A."/>
            <person name="Suzuki A."/>
            <person name="Kondo M."/>
            <person name="van Heeringen S.J."/>
            <person name="Quigley I."/>
            <person name="Heinz S."/>
            <person name="Ogino H."/>
            <person name="Ochi H."/>
            <person name="Hellsten U."/>
            <person name="Lyons J.B."/>
            <person name="Simakov O."/>
            <person name="Putnam N."/>
            <person name="Stites J."/>
            <person name="Kuroki Y."/>
            <person name="Tanaka T."/>
            <person name="Michiue T."/>
            <person name="Watanabe M."/>
            <person name="Bogdanovic O."/>
            <person name="Lister R."/>
            <person name="Georgiou G."/>
            <person name="Paranjpe S.S."/>
            <person name="van Kruijsbergen I."/>
            <person name="Shu S."/>
            <person name="Carlson J."/>
            <person name="Kinoshita T."/>
            <person name="Ohta Y."/>
            <person name="Mawaribuchi S."/>
            <person name="Jenkins J."/>
            <person name="Grimwood J."/>
            <person name="Schmutz J."/>
            <person name="Mitros T."/>
            <person name="Mozaffari S.V."/>
            <person name="Suzuki Y."/>
            <person name="Haramoto Y."/>
            <person name="Yamamoto T.S."/>
            <person name="Takagi C."/>
            <person name="Heald R."/>
            <person name="Miller K."/>
            <person name="Haudenschild C."/>
            <person name="Kitzman J."/>
            <person name="Nakayama T."/>
            <person name="Izutsu Y."/>
            <person name="Robert J."/>
            <person name="Fortriede J."/>
            <person name="Burns K."/>
            <person name="Lotay V."/>
            <person name="Karimi K."/>
            <person name="Yasuoka Y."/>
            <person name="Dichmann D.S."/>
            <person name="Flajnik M.F."/>
            <person name="Houston D.W."/>
            <person name="Shendure J."/>
            <person name="DuPasquier L."/>
            <person name="Vize P.D."/>
            <person name="Zorn A.M."/>
            <person name="Ito M."/>
            <person name="Marcotte E.M."/>
            <person name="Wallingford J.B."/>
            <person name="Ito Y."/>
            <person name="Asashima M."/>
            <person name="Ueno N."/>
            <person name="Matsuda Y."/>
            <person name="Veenstra G.J."/>
            <person name="Fujiyama A."/>
            <person name="Harland R.M."/>
            <person name="Taira M."/>
            <person name="Rokhsar D.S."/>
        </authorList>
    </citation>
    <scope>NUCLEOTIDE SEQUENCE [LARGE SCALE GENOMIC DNA]</scope>
    <source>
        <strain evidence="3">J</strain>
    </source>
</reference>
<dbReference type="SUPFAM" id="SSF141571">
    <property type="entry name" value="Pentapeptide repeat-like"/>
    <property type="match status" value="1"/>
</dbReference>
<name>A0A974I2F1_XENLA</name>
<feature type="compositionally biased region" description="Polar residues" evidence="1">
    <location>
        <begin position="294"/>
        <end position="304"/>
    </location>
</feature>
<evidence type="ECO:0000313" key="3">
    <source>
        <dbReference type="Proteomes" id="UP000694892"/>
    </source>
</evidence>
<sequence>MSLLVQSDVIISDAVISDDIISDVIISDAVIREAIISDAVNREAIISDAVISDDIISDVIISDARGLISDVIISDAVISDAIISDAVIRKAIISDAIISDVIISDVLISDVIISDAVIRKAIISDAIISDVIISDVWVGQIPAGPKGLPAVRFTTCGIWAGSGWALLLALPTGDLTIKALTSGFKGTCMPLPFVRLSVGGSISGGGSRVWEGAGQVFLDSHMTSHYHYRVLGCEKSSLLAARAREGASWLVKSGSGQDSNPMYYISFRLCLPSICSSSESDMTIGHDSRNQTQRHNLIGLTSSPHWARPTETLKR</sequence>
<protein>
    <submittedName>
        <fullName evidence="2">Uncharacterized protein</fullName>
    </submittedName>
</protein>
<dbReference type="Proteomes" id="UP000694892">
    <property type="component" value="Chromosome 1S"/>
</dbReference>
<dbReference type="Gene3D" id="2.160.20.80">
    <property type="entry name" value="E3 ubiquitin-protein ligase SopA"/>
    <property type="match status" value="1"/>
</dbReference>
<gene>
    <name evidence="2" type="ORF">XELAEV_18011147mg</name>
</gene>
<feature type="region of interest" description="Disordered" evidence="1">
    <location>
        <begin position="294"/>
        <end position="315"/>
    </location>
</feature>
<feature type="non-terminal residue" evidence="2">
    <location>
        <position position="315"/>
    </location>
</feature>
<proteinExistence type="predicted"/>
<dbReference type="AlphaFoldDB" id="A0A974I2F1"/>
<evidence type="ECO:0000256" key="1">
    <source>
        <dbReference type="SAM" id="MobiDB-lite"/>
    </source>
</evidence>
<evidence type="ECO:0000313" key="2">
    <source>
        <dbReference type="EMBL" id="OCT98915.1"/>
    </source>
</evidence>
<accession>A0A974I2F1</accession>